<dbReference type="STRING" id="883114.HMPREF9709_00478"/>
<dbReference type="OrthoDB" id="9793490at2"/>
<evidence type="ECO:0000313" key="11">
    <source>
        <dbReference type="Proteomes" id="UP000004191"/>
    </source>
</evidence>
<comment type="similarity">
    <text evidence="2">Belongs to the binding-protein-dependent transport system permease family. CysTW subfamily.</text>
</comment>
<dbReference type="Pfam" id="PF00528">
    <property type="entry name" value="BPD_transp_1"/>
    <property type="match status" value="1"/>
</dbReference>
<dbReference type="SUPFAM" id="SSF161098">
    <property type="entry name" value="MetI-like"/>
    <property type="match status" value="1"/>
</dbReference>
<keyword evidence="5 8" id="KW-0812">Transmembrane</keyword>
<dbReference type="GO" id="GO:0048473">
    <property type="term" value="P:D-methionine transmembrane transport"/>
    <property type="evidence" value="ECO:0007669"/>
    <property type="project" value="TreeGrafter"/>
</dbReference>
<accession>H3NMB7</accession>
<evidence type="ECO:0000256" key="2">
    <source>
        <dbReference type="ARBA" id="ARBA00007069"/>
    </source>
</evidence>
<name>H3NMB7_9FIRM</name>
<evidence type="ECO:0000259" key="9">
    <source>
        <dbReference type="PROSITE" id="PS50928"/>
    </source>
</evidence>
<dbReference type="HOGENOM" id="CLU_077375_0_1_9"/>
<keyword evidence="3 8" id="KW-0813">Transport</keyword>
<dbReference type="PROSITE" id="PS50928">
    <property type="entry name" value="ABC_TM1"/>
    <property type="match status" value="1"/>
</dbReference>
<keyword evidence="7 8" id="KW-0472">Membrane</keyword>
<dbReference type="AlphaFoldDB" id="H3NMB7"/>
<evidence type="ECO:0000256" key="8">
    <source>
        <dbReference type="RuleBase" id="RU363032"/>
    </source>
</evidence>
<comment type="caution">
    <text evidence="10">The sequence shown here is derived from an EMBL/GenBank/DDBJ whole genome shotgun (WGS) entry which is preliminary data.</text>
</comment>
<dbReference type="RefSeq" id="WP_005397620.1">
    <property type="nucleotide sequence ID" value="NZ_JH601088.1"/>
</dbReference>
<sequence>MIETLNRFIPNLIKYSDEFVQSLIETLYMLFVSGIFVIIIGLLIGIVMTVTKENNILENKFIYRIFDTIINIFRSIPFVILLTALIPVTQKIMGTFIGVKGSIFPLIVGAIPFFVRQVEQALADVDKGVIEAAESMGLSSLQIIFRVYLRESIPQLIRAITITTISLLGLTSMGGAVGGGGIGAYVIRYGHNRSFHDITYVSVIVIIIFVSIIQSLGNYLSKKTNHA</sequence>
<feature type="transmembrane region" description="Helical" evidence="8">
    <location>
        <begin position="156"/>
        <end position="186"/>
    </location>
</feature>
<organism evidence="10 11">
    <name type="scientific">Helcococcus kunzii ATCC 51366</name>
    <dbReference type="NCBI Taxonomy" id="883114"/>
    <lineage>
        <taxon>Bacteria</taxon>
        <taxon>Bacillati</taxon>
        <taxon>Bacillota</taxon>
        <taxon>Tissierellia</taxon>
        <taxon>Tissierellales</taxon>
        <taxon>Peptoniphilaceae</taxon>
        <taxon>Helcococcus</taxon>
    </lineage>
</organism>
<evidence type="ECO:0000256" key="1">
    <source>
        <dbReference type="ARBA" id="ARBA00004651"/>
    </source>
</evidence>
<evidence type="ECO:0000256" key="7">
    <source>
        <dbReference type="ARBA" id="ARBA00023136"/>
    </source>
</evidence>
<gene>
    <name evidence="10" type="ORF">HMPREF9709_00478</name>
</gene>
<dbReference type="Gene3D" id="1.10.3720.10">
    <property type="entry name" value="MetI-like"/>
    <property type="match status" value="1"/>
</dbReference>
<comment type="subcellular location">
    <subcellularLocation>
        <location evidence="1 8">Cell membrane</location>
        <topology evidence="1 8">Multi-pass membrane protein</topology>
    </subcellularLocation>
</comment>
<dbReference type="InterPro" id="IPR051322">
    <property type="entry name" value="AA_ABC_Transporter_Permease"/>
</dbReference>
<evidence type="ECO:0000256" key="6">
    <source>
        <dbReference type="ARBA" id="ARBA00022989"/>
    </source>
</evidence>
<reference evidence="10 11" key="1">
    <citation type="submission" date="2012-01" db="EMBL/GenBank/DDBJ databases">
        <title>The Genome Sequence of Helcococcus kunzii ATCC 51366.</title>
        <authorList>
            <consortium name="The Broad Institute Genome Sequencing Platform"/>
            <person name="Earl A."/>
            <person name="Ward D."/>
            <person name="Feldgarden M."/>
            <person name="Gevers D."/>
            <person name="Huys G."/>
            <person name="Young S.K."/>
            <person name="Zeng Q."/>
            <person name="Gargeya S."/>
            <person name="Fitzgerald M."/>
            <person name="Haas B."/>
            <person name="Abouelleil A."/>
            <person name="Alvarado L."/>
            <person name="Arachchi H.M."/>
            <person name="Berlin A."/>
            <person name="Chapman S.B."/>
            <person name="Gearin G."/>
            <person name="Goldberg J."/>
            <person name="Griggs A."/>
            <person name="Gujja S."/>
            <person name="Hansen M."/>
            <person name="Heiman D."/>
            <person name="Howarth C."/>
            <person name="Larimer J."/>
            <person name="Lui A."/>
            <person name="MacDonald P.J.P."/>
            <person name="McCowen C."/>
            <person name="Montmayeur A."/>
            <person name="Murphy C."/>
            <person name="Neiman D."/>
            <person name="Pearson M."/>
            <person name="Priest M."/>
            <person name="Roberts A."/>
            <person name="Saif S."/>
            <person name="Shea T."/>
            <person name="Sisk P."/>
            <person name="Stolte C."/>
            <person name="Sykes S."/>
            <person name="Wortman J."/>
            <person name="Nusbaum C."/>
            <person name="Birren B."/>
        </authorList>
    </citation>
    <scope>NUCLEOTIDE SEQUENCE [LARGE SCALE GENOMIC DNA]</scope>
    <source>
        <strain evidence="10 11">ATCC 51366</strain>
    </source>
</reference>
<feature type="transmembrane region" description="Helical" evidence="8">
    <location>
        <begin position="61"/>
        <end position="86"/>
    </location>
</feature>
<dbReference type="GO" id="GO:0005886">
    <property type="term" value="C:plasma membrane"/>
    <property type="evidence" value="ECO:0007669"/>
    <property type="project" value="UniProtKB-SubCell"/>
</dbReference>
<dbReference type="PANTHER" id="PTHR30450">
    <property type="entry name" value="ABC TRANSPORTER PERMEASE"/>
    <property type="match status" value="1"/>
</dbReference>
<evidence type="ECO:0000256" key="4">
    <source>
        <dbReference type="ARBA" id="ARBA00022475"/>
    </source>
</evidence>
<dbReference type="PANTHER" id="PTHR30450:SF1">
    <property type="entry name" value="D-METHIONINE TRANSPORT SYSTEM PERMEASE PROTEIN METI-RELATED"/>
    <property type="match status" value="1"/>
</dbReference>
<dbReference type="InterPro" id="IPR035906">
    <property type="entry name" value="MetI-like_sf"/>
</dbReference>
<keyword evidence="6 8" id="KW-1133">Transmembrane helix</keyword>
<feature type="transmembrane region" description="Helical" evidence="8">
    <location>
        <begin position="198"/>
        <end position="220"/>
    </location>
</feature>
<dbReference type="GeneID" id="96998495"/>
<feature type="transmembrane region" description="Helical" evidence="8">
    <location>
        <begin position="27"/>
        <end position="49"/>
    </location>
</feature>
<evidence type="ECO:0000256" key="5">
    <source>
        <dbReference type="ARBA" id="ARBA00022692"/>
    </source>
</evidence>
<dbReference type="eggNOG" id="COG2011">
    <property type="taxonomic scope" value="Bacteria"/>
</dbReference>
<dbReference type="PATRIC" id="fig|883114.3.peg.471"/>
<evidence type="ECO:0000256" key="3">
    <source>
        <dbReference type="ARBA" id="ARBA00022448"/>
    </source>
</evidence>
<proteinExistence type="inferred from homology"/>
<dbReference type="InterPro" id="IPR000515">
    <property type="entry name" value="MetI-like"/>
</dbReference>
<protein>
    <recommendedName>
        <fullName evidence="9">ABC transmembrane type-1 domain-containing protein</fullName>
    </recommendedName>
</protein>
<keyword evidence="4" id="KW-1003">Cell membrane</keyword>
<dbReference type="Proteomes" id="UP000004191">
    <property type="component" value="Unassembled WGS sequence"/>
</dbReference>
<feature type="transmembrane region" description="Helical" evidence="8">
    <location>
        <begin position="92"/>
        <end position="115"/>
    </location>
</feature>
<dbReference type="CDD" id="cd06261">
    <property type="entry name" value="TM_PBP2"/>
    <property type="match status" value="1"/>
</dbReference>
<keyword evidence="11" id="KW-1185">Reference proteome</keyword>
<dbReference type="EMBL" id="AGEI01000013">
    <property type="protein sequence ID" value="EHR35052.1"/>
    <property type="molecule type" value="Genomic_DNA"/>
</dbReference>
<evidence type="ECO:0000313" key="10">
    <source>
        <dbReference type="EMBL" id="EHR35052.1"/>
    </source>
</evidence>
<feature type="domain" description="ABC transmembrane type-1" evidence="9">
    <location>
        <begin position="23"/>
        <end position="217"/>
    </location>
</feature>
<dbReference type="FunFam" id="1.10.3720.10:FF:000002">
    <property type="entry name" value="D-methionine ABC transporter permease MetI"/>
    <property type="match status" value="1"/>
</dbReference>